<evidence type="ECO:0000313" key="8">
    <source>
        <dbReference type="Proteomes" id="UP000467488"/>
    </source>
</evidence>
<comment type="subunit">
    <text evidence="5">Interacts with MhpE.</text>
</comment>
<evidence type="ECO:0000256" key="5">
    <source>
        <dbReference type="HAMAP-Rule" id="MF_01657"/>
    </source>
</evidence>
<dbReference type="Gene3D" id="3.90.850.10">
    <property type="entry name" value="Fumarylacetoacetase-like, C-terminal domain"/>
    <property type="match status" value="1"/>
</dbReference>
<accession>A0A8S0G0I0</accession>
<dbReference type="Pfam" id="PF09290">
    <property type="entry name" value="AcetDehyd-dimer"/>
    <property type="match status" value="1"/>
</dbReference>
<dbReference type="PANTHER" id="PTHR30143">
    <property type="entry name" value="ACID HYDRATASE"/>
    <property type="match status" value="1"/>
</dbReference>
<dbReference type="GO" id="GO:0005737">
    <property type="term" value="C:cytoplasm"/>
    <property type="evidence" value="ECO:0007669"/>
    <property type="project" value="TreeGrafter"/>
</dbReference>
<evidence type="ECO:0000256" key="4">
    <source>
        <dbReference type="ARBA" id="ARBA00023239"/>
    </source>
</evidence>
<keyword evidence="5" id="KW-0560">Oxidoreductase</keyword>
<comment type="function">
    <text evidence="5">Catalyzes the conversion of acetaldehyde to acetyl-CoA, using NAD(+) and coenzyme A. Is the final enzyme in the meta-cleavage pathway for the degradation of aromatic compounds.</text>
</comment>
<protein>
    <recommendedName>
        <fullName evidence="5">Acetaldehyde dehydrogenase</fullName>
        <ecNumber evidence="5">1.2.1.10</ecNumber>
    </recommendedName>
    <alternativeName>
        <fullName evidence="5">Acetaldehyde dehydrogenase [acetylating]</fullName>
    </alternativeName>
</protein>
<gene>
    <name evidence="5" type="primary">mhpF</name>
    <name evidence="7" type="ORF">EIMP300_75890</name>
</gene>
<name>A0A8S0G0I0_ECOLX</name>
<evidence type="ECO:0000256" key="3">
    <source>
        <dbReference type="ARBA" id="ARBA00023027"/>
    </source>
</evidence>
<dbReference type="InterPro" id="IPR036663">
    <property type="entry name" value="Fumarylacetoacetase_C_sf"/>
</dbReference>
<keyword evidence="4" id="KW-0456">Lyase</keyword>
<dbReference type="InterPro" id="IPR003361">
    <property type="entry name" value="Acetaldehyde_dehydrogenase"/>
</dbReference>
<dbReference type="InterPro" id="IPR015426">
    <property type="entry name" value="Acetylaldehyde_DH_C"/>
</dbReference>
<keyword evidence="2 5" id="KW-0058">Aromatic hydrocarbons catabolism</keyword>
<evidence type="ECO:0000256" key="2">
    <source>
        <dbReference type="ARBA" id="ARBA00022797"/>
    </source>
</evidence>
<comment type="caution">
    <text evidence="5">Lacks conserved residue(s) required for the propagation of feature annotation.</text>
</comment>
<dbReference type="GO" id="GO:0008684">
    <property type="term" value="F:2-oxopent-4-enoate hydratase activity"/>
    <property type="evidence" value="ECO:0007669"/>
    <property type="project" value="TreeGrafter"/>
</dbReference>
<dbReference type="Pfam" id="PF01557">
    <property type="entry name" value="FAA_hydrolase"/>
    <property type="match status" value="1"/>
</dbReference>
<comment type="pathway">
    <text evidence="5">Aromatic compound metabolism; 3-phenylpropanoate degradation.</text>
</comment>
<comment type="similarity">
    <text evidence="1 5">Belongs to the acetaldehyde dehydrogenase family.</text>
</comment>
<dbReference type="EC" id="1.2.1.10" evidence="5"/>
<dbReference type="SUPFAM" id="SSF51735">
    <property type="entry name" value="NAD(P)-binding Rossmann-fold domains"/>
    <property type="match status" value="1"/>
</dbReference>
<dbReference type="SUPFAM" id="SSF56529">
    <property type="entry name" value="FAH"/>
    <property type="match status" value="1"/>
</dbReference>
<dbReference type="NCBIfam" id="NF008461">
    <property type="entry name" value="PRK11342.1"/>
    <property type="match status" value="1"/>
</dbReference>
<dbReference type="SMART" id="SM00859">
    <property type="entry name" value="Semialdhyde_dh"/>
    <property type="match status" value="1"/>
</dbReference>
<dbReference type="NCBIfam" id="NF006157">
    <property type="entry name" value="PRK08300.1"/>
    <property type="match status" value="1"/>
</dbReference>
<dbReference type="Gene3D" id="3.40.50.720">
    <property type="entry name" value="NAD(P)-binding Rossmann-like Domain"/>
    <property type="match status" value="1"/>
</dbReference>
<reference evidence="7 8" key="1">
    <citation type="submission" date="2020-01" db="EMBL/GenBank/DDBJ databases">
        <title>Dynamics of blaIMP-6 dissemination in carbapenem resistant Enterobacteriacea isolated from regional surveillance in Osaka, Japan.</title>
        <authorList>
            <person name="Abe R."/>
            <person name="Akeda Y."/>
            <person name="Sugawara Y."/>
            <person name="Yamamoto N."/>
            <person name="Tomono K."/>
            <person name="Takeuchi D."/>
            <person name="Kawahara R."/>
            <person name="Hamada S."/>
        </authorList>
    </citation>
    <scope>NUCLEOTIDE SEQUENCE [LARGE SCALE GENOMIC DNA]</scope>
    <source>
        <strain evidence="7 8">E300</strain>
    </source>
</reference>
<feature type="active site" description="Acyl-thioester intermediate" evidence="5">
    <location>
        <position position="324"/>
    </location>
</feature>
<organism evidence="7 8">
    <name type="scientific">Escherichia coli</name>
    <dbReference type="NCBI Taxonomy" id="562"/>
    <lineage>
        <taxon>Bacteria</taxon>
        <taxon>Pseudomonadati</taxon>
        <taxon>Pseudomonadota</taxon>
        <taxon>Gammaproteobacteria</taxon>
        <taxon>Enterobacterales</taxon>
        <taxon>Enterobacteriaceae</taxon>
        <taxon>Escherichia</taxon>
    </lineage>
</organism>
<dbReference type="HAMAP" id="MF_01657">
    <property type="entry name" value="Ac_ald_DH_ac"/>
    <property type="match status" value="1"/>
</dbReference>
<evidence type="ECO:0000259" key="6">
    <source>
        <dbReference type="SMART" id="SM00859"/>
    </source>
</evidence>
<dbReference type="InterPro" id="IPR000534">
    <property type="entry name" value="Semialdehyde_DH_NAD-bd"/>
</dbReference>
<dbReference type="EMBL" id="AP022360">
    <property type="protein sequence ID" value="BBU86189.1"/>
    <property type="molecule type" value="Genomic_DNA"/>
</dbReference>
<dbReference type="AlphaFoldDB" id="A0A8S0G0I0"/>
<dbReference type="Pfam" id="PF01118">
    <property type="entry name" value="Semialdhyde_dh"/>
    <property type="match status" value="1"/>
</dbReference>
<dbReference type="PANTHER" id="PTHR30143:SF0">
    <property type="entry name" value="2-KETO-4-PENTENOATE HYDRATASE"/>
    <property type="match status" value="1"/>
</dbReference>
<dbReference type="InterPro" id="IPR050772">
    <property type="entry name" value="Hydratase-Decarb/MhpD_sf"/>
</dbReference>
<dbReference type="Proteomes" id="UP000467488">
    <property type="component" value="Chromosome"/>
</dbReference>
<feature type="domain" description="Semialdehyde dehydrogenase NAD-binding" evidence="6">
    <location>
        <begin position="198"/>
        <end position="316"/>
    </location>
</feature>
<dbReference type="GO" id="GO:0008774">
    <property type="term" value="F:acetaldehyde dehydrogenase (acetylating) activity"/>
    <property type="evidence" value="ECO:0007669"/>
    <property type="project" value="UniProtKB-UniRule"/>
</dbReference>
<evidence type="ECO:0000313" key="7">
    <source>
        <dbReference type="EMBL" id="BBU86189.1"/>
    </source>
</evidence>
<feature type="binding site" evidence="5">
    <location>
        <begin position="204"/>
        <end position="207"/>
    </location>
    <ligand>
        <name>NAD(+)</name>
        <dbReference type="ChEBI" id="CHEBI:57540"/>
    </ligand>
</feature>
<sequence length="348" mass="37313">MRETIPFSRVLQPRIEAEIALVLNRDLPATDITFDELYNAIEWVLPALEVVGSRIRDWSIQFVDTVADNASCGVYVIGGPAQRPAGLDLKNCAMKMTRNNEEVSSGRGSECLGHPLNAAVWLARKMASLGEPLRAGDIILTGALGPMVAVNAGDRFEAHIEGIGSVAAGAVFHGRALRRTGDIFKRSPKRKSVMSKRKVAIIGSGNIGTDLMIKILRHGQHLEMAVMVGIDPQSDGLARARRMGVATTHEGVIGLMNMPEFADIDIVFDATSAGAHVKNDAALREAKPDIRLIDLTPAAIGPYCVPVVNLEENVAQLNVNMVTCGGQATIPMVAAVSRVARVHYAEIA</sequence>
<evidence type="ECO:0000256" key="1">
    <source>
        <dbReference type="ARBA" id="ARBA00009244"/>
    </source>
</evidence>
<dbReference type="InterPro" id="IPR036291">
    <property type="entry name" value="NAD(P)-bd_dom_sf"/>
</dbReference>
<dbReference type="GO" id="GO:0051287">
    <property type="term" value="F:NAD binding"/>
    <property type="evidence" value="ECO:0007669"/>
    <property type="project" value="UniProtKB-UniRule"/>
</dbReference>
<keyword evidence="3 5" id="KW-0520">NAD</keyword>
<dbReference type="InterPro" id="IPR011234">
    <property type="entry name" value="Fumarylacetoacetase-like_C"/>
</dbReference>
<comment type="catalytic activity">
    <reaction evidence="5">
        <text>acetaldehyde + NAD(+) + CoA = acetyl-CoA + NADH + H(+)</text>
        <dbReference type="Rhea" id="RHEA:23288"/>
        <dbReference type="ChEBI" id="CHEBI:15343"/>
        <dbReference type="ChEBI" id="CHEBI:15378"/>
        <dbReference type="ChEBI" id="CHEBI:57287"/>
        <dbReference type="ChEBI" id="CHEBI:57288"/>
        <dbReference type="ChEBI" id="CHEBI:57540"/>
        <dbReference type="ChEBI" id="CHEBI:57945"/>
        <dbReference type="EC" id="1.2.1.10"/>
    </reaction>
</comment>
<proteinExistence type="inferred from homology"/>
<dbReference type="GO" id="GO:0019380">
    <property type="term" value="P:3-phenylpropionate catabolic process"/>
    <property type="evidence" value="ECO:0007669"/>
    <property type="project" value="UniProtKB-UniRule"/>
</dbReference>